<keyword evidence="3" id="KW-0804">Transcription</keyword>
<proteinExistence type="predicted"/>
<evidence type="ECO:0000256" key="1">
    <source>
        <dbReference type="ARBA" id="ARBA00023015"/>
    </source>
</evidence>
<dbReference type="Gene3D" id="1.10.10.60">
    <property type="entry name" value="Homeodomain-like"/>
    <property type="match status" value="1"/>
</dbReference>
<evidence type="ECO:0000313" key="6">
    <source>
        <dbReference type="Proteomes" id="UP001228581"/>
    </source>
</evidence>
<dbReference type="Pfam" id="PF02311">
    <property type="entry name" value="AraC_binding"/>
    <property type="match status" value="1"/>
</dbReference>
<keyword evidence="2" id="KW-0238">DNA-binding</keyword>
<dbReference type="SUPFAM" id="SSF51215">
    <property type="entry name" value="Regulatory protein AraC"/>
    <property type="match status" value="1"/>
</dbReference>
<keyword evidence="1" id="KW-0805">Transcription regulation</keyword>
<organism evidence="5 6">
    <name type="scientific">Xanthocytophaga flava</name>
    <dbReference type="NCBI Taxonomy" id="3048013"/>
    <lineage>
        <taxon>Bacteria</taxon>
        <taxon>Pseudomonadati</taxon>
        <taxon>Bacteroidota</taxon>
        <taxon>Cytophagia</taxon>
        <taxon>Cytophagales</taxon>
        <taxon>Rhodocytophagaceae</taxon>
        <taxon>Xanthocytophaga</taxon>
    </lineage>
</organism>
<dbReference type="InterPro" id="IPR018060">
    <property type="entry name" value="HTH_AraC"/>
</dbReference>
<evidence type="ECO:0000256" key="2">
    <source>
        <dbReference type="ARBA" id="ARBA00023125"/>
    </source>
</evidence>
<evidence type="ECO:0000256" key="3">
    <source>
        <dbReference type="ARBA" id="ARBA00023163"/>
    </source>
</evidence>
<dbReference type="InterPro" id="IPR037923">
    <property type="entry name" value="HTH-like"/>
</dbReference>
<sequence length="286" mass="33580">MFHFNFHKYKYGKELLVDCFMLSEVAGLSMSMREVHATSFYEIFFFIEGEGSVIVEGNKLDFSSPVVLLLPPAQPRQWEIKIRPECIMVIFEGEFMEIFLKDYLFLHRLYYFGNSDCPPLLPIEKQDIQRFQDLLLQIKEETQNLSADSQHLLRAYLYQLLILLNRSYTAYYGLEGNLYKNTELLKFKGLLKQYIREKQTVKEYAELLQINRNRLNQLCHEVFGKDANIIIRNELLQSCKNELLASTKTIAEISHEHNFSAPSNFIRFFKSMTAISPSAYRAQYAN</sequence>
<dbReference type="Proteomes" id="UP001228581">
    <property type="component" value="Unassembled WGS sequence"/>
</dbReference>
<dbReference type="PANTHER" id="PTHR43280:SF32">
    <property type="entry name" value="TRANSCRIPTIONAL REGULATORY PROTEIN"/>
    <property type="match status" value="1"/>
</dbReference>
<dbReference type="InterPro" id="IPR003313">
    <property type="entry name" value="AraC-bd"/>
</dbReference>
<feature type="domain" description="HTH araC/xylS-type" evidence="4">
    <location>
        <begin position="185"/>
        <end position="283"/>
    </location>
</feature>
<comment type="caution">
    <text evidence="5">The sequence shown here is derived from an EMBL/GenBank/DDBJ whole genome shotgun (WGS) entry which is preliminary data.</text>
</comment>
<dbReference type="InterPro" id="IPR009057">
    <property type="entry name" value="Homeodomain-like_sf"/>
</dbReference>
<dbReference type="SUPFAM" id="SSF46689">
    <property type="entry name" value="Homeodomain-like"/>
    <property type="match status" value="1"/>
</dbReference>
<dbReference type="RefSeq" id="WP_313992801.1">
    <property type="nucleotide sequence ID" value="NZ_JASJOR010000008.1"/>
</dbReference>
<reference evidence="5 6" key="1">
    <citation type="submission" date="2023-05" db="EMBL/GenBank/DDBJ databases">
        <authorList>
            <person name="Zhang X."/>
        </authorList>
    </citation>
    <scope>NUCLEOTIDE SEQUENCE [LARGE SCALE GENOMIC DNA]</scope>
    <source>
        <strain evidence="5 6">DM2B3-1</strain>
    </source>
</reference>
<gene>
    <name evidence="5" type="ORF">QNI19_04540</name>
</gene>
<evidence type="ECO:0000313" key="5">
    <source>
        <dbReference type="EMBL" id="MDJ1492187.1"/>
    </source>
</evidence>
<evidence type="ECO:0000259" key="4">
    <source>
        <dbReference type="PROSITE" id="PS01124"/>
    </source>
</evidence>
<dbReference type="EMBL" id="JASJOT010000002">
    <property type="protein sequence ID" value="MDJ1492187.1"/>
    <property type="molecule type" value="Genomic_DNA"/>
</dbReference>
<keyword evidence="6" id="KW-1185">Reference proteome</keyword>
<dbReference type="SMART" id="SM00342">
    <property type="entry name" value="HTH_ARAC"/>
    <property type="match status" value="1"/>
</dbReference>
<protein>
    <submittedName>
        <fullName evidence="5">AraC family transcriptional regulator</fullName>
    </submittedName>
</protein>
<dbReference type="PROSITE" id="PS01124">
    <property type="entry name" value="HTH_ARAC_FAMILY_2"/>
    <property type="match status" value="1"/>
</dbReference>
<name>A0ABT7CGM3_9BACT</name>
<accession>A0ABT7CGM3</accession>
<dbReference type="PANTHER" id="PTHR43280">
    <property type="entry name" value="ARAC-FAMILY TRANSCRIPTIONAL REGULATOR"/>
    <property type="match status" value="1"/>
</dbReference>
<dbReference type="Pfam" id="PF12833">
    <property type="entry name" value="HTH_18"/>
    <property type="match status" value="1"/>
</dbReference>